<dbReference type="Gene3D" id="1.20.1250.20">
    <property type="entry name" value="MFS general substrate transporter like domains"/>
    <property type="match status" value="1"/>
</dbReference>
<reference evidence="8 9" key="1">
    <citation type="submission" date="2019-12" db="EMBL/GenBank/DDBJ databases">
        <title>Novel species isolated from a subtropical stream in China.</title>
        <authorList>
            <person name="Lu H."/>
        </authorList>
    </citation>
    <scope>NUCLEOTIDE SEQUENCE [LARGE SCALE GENOMIC DNA]</scope>
    <source>
        <strain evidence="8 9">CY13W</strain>
    </source>
</reference>
<keyword evidence="4 6" id="KW-1133">Transmembrane helix</keyword>
<dbReference type="InterPro" id="IPR011701">
    <property type="entry name" value="MFS"/>
</dbReference>
<evidence type="ECO:0000313" key="9">
    <source>
        <dbReference type="Proteomes" id="UP000478090"/>
    </source>
</evidence>
<dbReference type="InterPro" id="IPR050189">
    <property type="entry name" value="MFS_Efflux_Transporters"/>
</dbReference>
<proteinExistence type="predicted"/>
<dbReference type="PANTHER" id="PTHR43124">
    <property type="entry name" value="PURINE EFFLUX PUMP PBUE"/>
    <property type="match status" value="1"/>
</dbReference>
<feature type="transmembrane region" description="Helical" evidence="6">
    <location>
        <begin position="277"/>
        <end position="298"/>
    </location>
</feature>
<dbReference type="Pfam" id="PF07690">
    <property type="entry name" value="MFS_1"/>
    <property type="match status" value="1"/>
</dbReference>
<dbReference type="SUPFAM" id="SSF103473">
    <property type="entry name" value="MFS general substrate transporter"/>
    <property type="match status" value="1"/>
</dbReference>
<evidence type="ECO:0000256" key="3">
    <source>
        <dbReference type="ARBA" id="ARBA00022692"/>
    </source>
</evidence>
<feature type="transmembrane region" description="Helical" evidence="6">
    <location>
        <begin position="215"/>
        <end position="236"/>
    </location>
</feature>
<evidence type="ECO:0000256" key="5">
    <source>
        <dbReference type="ARBA" id="ARBA00023136"/>
    </source>
</evidence>
<keyword evidence="3 6" id="KW-0812">Transmembrane</keyword>
<name>A0ABW9VKX3_9BURK</name>
<accession>A0ABW9VKX3</accession>
<sequence length="415" mass="44345">MSDRHLFGMVFLPFAFGHFLQCLMRNVNATLAPQLLAALALSPDQLGLLTSIYFLSFALVQLPVGMALDRWGPARVQWPLLLLAVLAALGFAGGQQLSQLLAARALLGFGLGGCFMAALKAFSLWVEPARLPAMQGYLVAAGGVGAAAATLPVHWLMAYLGWRGVFIGLALLALAAALLLRWCAPQVAVNRAAPASSAALRLVLQDASFRQVLQLLLVPHMVYFGVQGLWLGRWLSDAGHYPEAQVGYLLYLSMAAIILGAIAVGQLTQWAARRGVAMLRIAACGVALFLLVQLAMLWRWTPAYPVLAVLFTLSGTATGMDYTILAQNMPPGLNARAVTLLNLLIFLGAFAVQAGFGLVVALWPSDAQQHLPALAYQAAFGLLIALQLPGLLRYLWPALSGRMGLRPATSLSTPR</sequence>
<evidence type="ECO:0000259" key="7">
    <source>
        <dbReference type="PROSITE" id="PS50850"/>
    </source>
</evidence>
<dbReference type="Proteomes" id="UP000478090">
    <property type="component" value="Unassembled WGS sequence"/>
</dbReference>
<dbReference type="EMBL" id="WWCM01000008">
    <property type="protein sequence ID" value="MYM40259.1"/>
    <property type="molecule type" value="Genomic_DNA"/>
</dbReference>
<dbReference type="InterPro" id="IPR020846">
    <property type="entry name" value="MFS_dom"/>
</dbReference>
<feature type="transmembrane region" description="Helical" evidence="6">
    <location>
        <begin position="103"/>
        <end position="125"/>
    </location>
</feature>
<dbReference type="PROSITE" id="PS50850">
    <property type="entry name" value="MFS"/>
    <property type="match status" value="1"/>
</dbReference>
<dbReference type="PANTHER" id="PTHR43124:SF3">
    <property type="entry name" value="CHLORAMPHENICOL EFFLUX PUMP RV0191"/>
    <property type="match status" value="1"/>
</dbReference>
<comment type="subcellular location">
    <subcellularLocation>
        <location evidence="1">Cell membrane</location>
        <topology evidence="1">Multi-pass membrane protein</topology>
    </subcellularLocation>
</comment>
<evidence type="ECO:0000256" key="1">
    <source>
        <dbReference type="ARBA" id="ARBA00004651"/>
    </source>
</evidence>
<gene>
    <name evidence="8" type="ORF">GTP27_13090</name>
</gene>
<feature type="transmembrane region" description="Helical" evidence="6">
    <location>
        <begin position="164"/>
        <end position="184"/>
    </location>
</feature>
<evidence type="ECO:0000256" key="2">
    <source>
        <dbReference type="ARBA" id="ARBA00022475"/>
    </source>
</evidence>
<protein>
    <submittedName>
        <fullName evidence="8">MFS transporter</fullName>
    </submittedName>
</protein>
<feature type="transmembrane region" description="Helical" evidence="6">
    <location>
        <begin position="375"/>
        <end position="396"/>
    </location>
</feature>
<evidence type="ECO:0000256" key="4">
    <source>
        <dbReference type="ARBA" id="ARBA00022989"/>
    </source>
</evidence>
<comment type="caution">
    <text evidence="8">The sequence shown here is derived from an EMBL/GenBank/DDBJ whole genome shotgun (WGS) entry which is preliminary data.</text>
</comment>
<evidence type="ECO:0000256" key="6">
    <source>
        <dbReference type="SAM" id="Phobius"/>
    </source>
</evidence>
<evidence type="ECO:0000313" key="8">
    <source>
        <dbReference type="EMBL" id="MYM40259.1"/>
    </source>
</evidence>
<feature type="transmembrane region" description="Helical" evidence="6">
    <location>
        <begin position="48"/>
        <end position="68"/>
    </location>
</feature>
<organism evidence="8 9">
    <name type="scientific">Duganella qianjiadongensis</name>
    <dbReference type="NCBI Taxonomy" id="2692176"/>
    <lineage>
        <taxon>Bacteria</taxon>
        <taxon>Pseudomonadati</taxon>
        <taxon>Pseudomonadota</taxon>
        <taxon>Betaproteobacteria</taxon>
        <taxon>Burkholderiales</taxon>
        <taxon>Oxalobacteraceae</taxon>
        <taxon>Telluria group</taxon>
        <taxon>Duganella</taxon>
    </lineage>
</organism>
<keyword evidence="9" id="KW-1185">Reference proteome</keyword>
<dbReference type="RefSeq" id="WP_161039617.1">
    <property type="nucleotide sequence ID" value="NZ_WWCM01000008.1"/>
</dbReference>
<feature type="transmembrane region" description="Helical" evidence="6">
    <location>
        <begin position="337"/>
        <end position="363"/>
    </location>
</feature>
<feature type="transmembrane region" description="Helical" evidence="6">
    <location>
        <begin position="304"/>
        <end position="325"/>
    </location>
</feature>
<feature type="domain" description="Major facilitator superfamily (MFS) profile" evidence="7">
    <location>
        <begin position="10"/>
        <end position="402"/>
    </location>
</feature>
<dbReference type="InterPro" id="IPR036259">
    <property type="entry name" value="MFS_trans_sf"/>
</dbReference>
<feature type="transmembrane region" description="Helical" evidence="6">
    <location>
        <begin position="137"/>
        <end position="158"/>
    </location>
</feature>
<feature type="transmembrane region" description="Helical" evidence="6">
    <location>
        <begin position="248"/>
        <end position="265"/>
    </location>
</feature>
<feature type="transmembrane region" description="Helical" evidence="6">
    <location>
        <begin position="80"/>
        <end position="97"/>
    </location>
</feature>
<keyword evidence="5 6" id="KW-0472">Membrane</keyword>
<keyword evidence="2" id="KW-1003">Cell membrane</keyword>